<keyword evidence="1" id="KW-0902">Two-component regulatory system</keyword>
<dbReference type="Proteomes" id="UP001210720">
    <property type="component" value="Unassembled WGS sequence"/>
</dbReference>
<dbReference type="EMBL" id="JAQIOY010000001">
    <property type="protein sequence ID" value="MDA7423422.1"/>
    <property type="molecule type" value="Genomic_DNA"/>
</dbReference>
<dbReference type="SUPFAM" id="SSF47226">
    <property type="entry name" value="Histidine-containing phosphotransfer domain, HPT domain"/>
    <property type="match status" value="1"/>
</dbReference>
<feature type="domain" description="HPt" evidence="2">
    <location>
        <begin position="21"/>
        <end position="99"/>
    </location>
</feature>
<sequence length="111" mass="12230">MIDWQRVSELRDEIGADDFEEVVELFLDEVGSAIQQIPQCQGDAKLSEEQMHFLKGAALNLGFSELSDLCAKAEQRAKGGDDQAVKSDVVAACFEQSKEAFFAGFHVRFAA</sequence>
<dbReference type="RefSeq" id="WP_271430775.1">
    <property type="nucleotide sequence ID" value="NZ_JAQIOY010000001.1"/>
</dbReference>
<protein>
    <submittedName>
        <fullName evidence="3">Hpt domain-containing protein</fullName>
    </submittedName>
</protein>
<dbReference type="InterPro" id="IPR008207">
    <property type="entry name" value="Sig_transdc_His_kin_Hpt_dom"/>
</dbReference>
<dbReference type="InterPro" id="IPR036641">
    <property type="entry name" value="HPT_dom_sf"/>
</dbReference>
<evidence type="ECO:0000256" key="1">
    <source>
        <dbReference type="ARBA" id="ARBA00023012"/>
    </source>
</evidence>
<reference evidence="3 4" key="1">
    <citation type="submission" date="2023-01" db="EMBL/GenBank/DDBJ databases">
        <title>Thalassococcus onchidii sp. nov., isolated from a marine invertebrate from the South China Sea.</title>
        <authorList>
            <person name="Xu S."/>
            <person name="Liu Z."/>
            <person name="Xu Y."/>
        </authorList>
    </citation>
    <scope>NUCLEOTIDE SEQUENCE [LARGE SCALE GENOMIC DNA]</scope>
    <source>
        <strain evidence="3 4">KCTC 32084</strain>
    </source>
</reference>
<accession>A0ABT4XND7</accession>
<dbReference type="Gene3D" id="1.20.120.160">
    <property type="entry name" value="HPT domain"/>
    <property type="match status" value="1"/>
</dbReference>
<keyword evidence="4" id="KW-1185">Reference proteome</keyword>
<evidence type="ECO:0000313" key="3">
    <source>
        <dbReference type="EMBL" id="MDA7423422.1"/>
    </source>
</evidence>
<evidence type="ECO:0000313" key="4">
    <source>
        <dbReference type="Proteomes" id="UP001210720"/>
    </source>
</evidence>
<organism evidence="3 4">
    <name type="scientific">Thalassococcus lentus</name>
    <dbReference type="NCBI Taxonomy" id="1210524"/>
    <lineage>
        <taxon>Bacteria</taxon>
        <taxon>Pseudomonadati</taxon>
        <taxon>Pseudomonadota</taxon>
        <taxon>Alphaproteobacteria</taxon>
        <taxon>Rhodobacterales</taxon>
        <taxon>Roseobacteraceae</taxon>
        <taxon>Thalassococcus</taxon>
    </lineage>
</organism>
<gene>
    <name evidence="3" type="ORF">PFY00_01660</name>
</gene>
<dbReference type="Pfam" id="PF01627">
    <property type="entry name" value="Hpt"/>
    <property type="match status" value="1"/>
</dbReference>
<evidence type="ECO:0000259" key="2">
    <source>
        <dbReference type="Pfam" id="PF01627"/>
    </source>
</evidence>
<name>A0ABT4XND7_9RHOB</name>
<proteinExistence type="predicted"/>
<comment type="caution">
    <text evidence="3">The sequence shown here is derived from an EMBL/GenBank/DDBJ whole genome shotgun (WGS) entry which is preliminary data.</text>
</comment>